<dbReference type="GO" id="GO:0005506">
    <property type="term" value="F:iron ion binding"/>
    <property type="evidence" value="ECO:0007669"/>
    <property type="project" value="InterPro"/>
</dbReference>
<evidence type="ECO:0000313" key="11">
    <source>
        <dbReference type="Proteomes" id="UP000233256"/>
    </source>
</evidence>
<dbReference type="SUPFAM" id="SSF54665">
    <property type="entry name" value="CO dehydrogenase molybdoprotein N-domain-like"/>
    <property type="match status" value="1"/>
</dbReference>
<accession>A0A2N1PSA7</accession>
<reference evidence="10 11" key="1">
    <citation type="journal article" date="2017" name="ISME J.">
        <title>Potential for microbial H2 and metal transformations associated with novel bacteria and archaea in deep terrestrial subsurface sediments.</title>
        <authorList>
            <person name="Hernsdorf A.W."/>
            <person name="Amano Y."/>
            <person name="Miyakawa K."/>
            <person name="Ise K."/>
            <person name="Suzuki Y."/>
            <person name="Anantharaman K."/>
            <person name="Probst A."/>
            <person name="Burstein D."/>
            <person name="Thomas B.C."/>
            <person name="Banfield J.F."/>
        </authorList>
    </citation>
    <scope>NUCLEOTIDE SEQUENCE [LARGE SCALE GENOMIC DNA]</scope>
    <source>
        <strain evidence="10">HGW-Wallbacteria-1</strain>
    </source>
</reference>
<dbReference type="Pfam" id="PF02738">
    <property type="entry name" value="MoCoBD_1"/>
    <property type="match status" value="1"/>
</dbReference>
<dbReference type="EMBL" id="PGXC01000003">
    <property type="protein sequence ID" value="PKK91221.1"/>
    <property type="molecule type" value="Genomic_DNA"/>
</dbReference>
<evidence type="ECO:0000313" key="10">
    <source>
        <dbReference type="EMBL" id="PKK91221.1"/>
    </source>
</evidence>
<keyword evidence="4" id="KW-0479">Metal-binding</keyword>
<dbReference type="NCBIfam" id="TIGR02965">
    <property type="entry name" value="xanthine_xdhB"/>
    <property type="match status" value="1"/>
</dbReference>
<dbReference type="SMART" id="SM01008">
    <property type="entry name" value="Ald_Xan_dh_C"/>
    <property type="match status" value="1"/>
</dbReference>
<dbReference type="InterPro" id="IPR046867">
    <property type="entry name" value="AldOxase/xan_DH_MoCoBD2"/>
</dbReference>
<dbReference type="GO" id="GO:0030151">
    <property type="term" value="F:molybdenum ion binding"/>
    <property type="evidence" value="ECO:0007669"/>
    <property type="project" value="InterPro"/>
</dbReference>
<evidence type="ECO:0000256" key="3">
    <source>
        <dbReference type="ARBA" id="ARBA00022630"/>
    </source>
</evidence>
<proteinExistence type="inferred from homology"/>
<sequence length="795" mass="86016">MKELNITDIKKSMEGQGPLSEGSGHVGQIPFHLNAVEHVTGTSVYIGSMPVISGMLHAQPVFSPVARGALLSIDVSAAMEMPGVKAVLTSDDVPGNNVVGAIIRDENLLACKRVAFVGEPLALVVASTREVARAAARLVRAEIQAEEPVLDPLDAHSRCEYIGPVRTILKGDPQAALARGPIALEGEAVNGGQEHMYLETQSCRAVAEEDGSITLYTSSQNPTEVQELAAHVLGIDRKDITVDIKRMGGGFGGKESQASNWACLAALAAWHTGKTVELILERHDDGMATGKRHPAISRYRVAFDDTGRIHGADFQLFMNCGAYADLSTAVMGRVMSHIDNVYNIDNFRVVGHPCRTNLPPFTAFRGFGVPQGVFAIETVIRRVAEHLGMDPVDVARINLYRAGDQTHYGQIISDNVISEVIDRVLVRSRYRELQEEIREFNASNPFLRRGLAMVPVKFGISFNAPHLNQGMALVLVYGDGSVSCSHGGTEMGQEVNTKVAQVVATEFGIPISRVRVESTNTKRIANVGPTAASTGSDLNGHAAMNGCEQIRNRLAAFAAPLFARPERGISADPSLVKFESGRVFDPRGDDLSISWDELVHRAYLARVDLGAHGFYATPGIGWNNDTGKGNPFLYYANGASAAQVVVDLLTGEYDVESLWVVHDVGESLNPAIDLGQVLGAFAQGMGWCTTEELLWNDKGRITTASPGTYKIPTIMDMPENIDVEFIENRRNVRGVKRSKAIGEPPLVFGEAVFFAIRNALESLLDSTRGSALELTLPATHEKVLNEVRRLKPLSK</sequence>
<comment type="similarity">
    <text evidence="2">Belongs to the xanthine dehydrogenase family.</text>
</comment>
<keyword evidence="6" id="KW-0560">Oxidoreductase</keyword>
<dbReference type="FunFam" id="3.30.365.10:FF:000003">
    <property type="entry name" value="Aldehyde oxidase 1"/>
    <property type="match status" value="1"/>
</dbReference>
<evidence type="ECO:0000256" key="4">
    <source>
        <dbReference type="ARBA" id="ARBA00022723"/>
    </source>
</evidence>
<dbReference type="InterPro" id="IPR014309">
    <property type="entry name" value="Xanthine_DH_Mopterin-bd_su"/>
</dbReference>
<evidence type="ECO:0000256" key="8">
    <source>
        <dbReference type="ARBA" id="ARBA00023014"/>
    </source>
</evidence>
<gene>
    <name evidence="10" type="primary">xdhB</name>
    <name evidence="10" type="ORF">CVV64_05480</name>
</gene>
<dbReference type="GO" id="GO:0051536">
    <property type="term" value="F:iron-sulfur cluster binding"/>
    <property type="evidence" value="ECO:0007669"/>
    <property type="project" value="UniProtKB-KW"/>
</dbReference>
<evidence type="ECO:0000259" key="9">
    <source>
        <dbReference type="SMART" id="SM01008"/>
    </source>
</evidence>
<dbReference type="InterPro" id="IPR008274">
    <property type="entry name" value="AldOxase/xan_DH_MoCoBD1"/>
</dbReference>
<dbReference type="Gene3D" id="3.90.1170.50">
    <property type="entry name" value="Aldehyde oxidase/xanthine dehydrogenase, a/b hammerhead"/>
    <property type="match status" value="1"/>
</dbReference>
<evidence type="ECO:0000256" key="1">
    <source>
        <dbReference type="ARBA" id="ARBA00001974"/>
    </source>
</evidence>
<dbReference type="Gene3D" id="3.30.365.10">
    <property type="entry name" value="Aldehyde oxidase/xanthine dehydrogenase, molybdopterin binding domain"/>
    <property type="match status" value="4"/>
</dbReference>
<keyword evidence="5" id="KW-0274">FAD</keyword>
<evidence type="ECO:0000256" key="7">
    <source>
        <dbReference type="ARBA" id="ARBA00023004"/>
    </source>
</evidence>
<keyword evidence="3" id="KW-0285">Flavoprotein</keyword>
<dbReference type="InterPro" id="IPR037165">
    <property type="entry name" value="AldOxase/xan_DH_Mopterin-bd_sf"/>
</dbReference>
<keyword evidence="7" id="KW-0408">Iron</keyword>
<dbReference type="PANTHER" id="PTHR45444:SF3">
    <property type="entry name" value="XANTHINE DEHYDROGENASE"/>
    <property type="match status" value="1"/>
</dbReference>
<dbReference type="AlphaFoldDB" id="A0A2N1PSA7"/>
<dbReference type="Pfam" id="PF20256">
    <property type="entry name" value="MoCoBD_2"/>
    <property type="match status" value="1"/>
</dbReference>
<comment type="caution">
    <text evidence="10">The sequence shown here is derived from an EMBL/GenBank/DDBJ whole genome shotgun (WGS) entry which is preliminary data.</text>
</comment>
<dbReference type="InterPro" id="IPR000674">
    <property type="entry name" value="Ald_Oxase/Xan_DH_a/b"/>
</dbReference>
<keyword evidence="8" id="KW-0411">Iron-sulfur</keyword>
<dbReference type="InterPro" id="IPR016208">
    <property type="entry name" value="Ald_Oxase/xanthine_DH-like"/>
</dbReference>
<evidence type="ECO:0000256" key="2">
    <source>
        <dbReference type="ARBA" id="ARBA00006849"/>
    </source>
</evidence>
<dbReference type="Pfam" id="PF01315">
    <property type="entry name" value="Ald_Xan_dh_C"/>
    <property type="match status" value="1"/>
</dbReference>
<evidence type="ECO:0000256" key="5">
    <source>
        <dbReference type="ARBA" id="ARBA00022827"/>
    </source>
</evidence>
<dbReference type="SUPFAM" id="SSF56003">
    <property type="entry name" value="Molybdenum cofactor-binding domain"/>
    <property type="match status" value="1"/>
</dbReference>
<dbReference type="Proteomes" id="UP000233256">
    <property type="component" value="Unassembled WGS sequence"/>
</dbReference>
<protein>
    <submittedName>
        <fullName evidence="10">Xanthine dehydrogenase molybdopterin binding subunit</fullName>
    </submittedName>
</protein>
<evidence type="ECO:0000256" key="6">
    <source>
        <dbReference type="ARBA" id="ARBA00023002"/>
    </source>
</evidence>
<dbReference type="PANTHER" id="PTHR45444">
    <property type="entry name" value="XANTHINE DEHYDROGENASE"/>
    <property type="match status" value="1"/>
</dbReference>
<dbReference type="GO" id="GO:0016491">
    <property type="term" value="F:oxidoreductase activity"/>
    <property type="evidence" value="ECO:0007669"/>
    <property type="project" value="UniProtKB-KW"/>
</dbReference>
<organism evidence="10 11">
    <name type="scientific">Candidatus Wallbacteria bacterium HGW-Wallbacteria-1</name>
    <dbReference type="NCBI Taxonomy" id="2013854"/>
    <lineage>
        <taxon>Bacteria</taxon>
        <taxon>Candidatus Walliibacteriota</taxon>
    </lineage>
</organism>
<comment type="cofactor">
    <cofactor evidence="1">
        <name>FAD</name>
        <dbReference type="ChEBI" id="CHEBI:57692"/>
    </cofactor>
</comment>
<dbReference type="InterPro" id="IPR036856">
    <property type="entry name" value="Ald_Oxase/Xan_DH_a/b_sf"/>
</dbReference>
<feature type="domain" description="Aldehyde oxidase/xanthine dehydrogenase a/b hammerhead" evidence="9">
    <location>
        <begin position="40"/>
        <end position="147"/>
    </location>
</feature>
<name>A0A2N1PSA7_9BACT</name>